<reference evidence="1" key="1">
    <citation type="submission" date="2021-02" db="EMBL/GenBank/DDBJ databases">
        <authorList>
            <person name="Dougan E. K."/>
            <person name="Rhodes N."/>
            <person name="Thang M."/>
            <person name="Chan C."/>
        </authorList>
    </citation>
    <scope>NUCLEOTIDE SEQUENCE</scope>
</reference>
<comment type="caution">
    <text evidence="1">The sequence shown here is derived from an EMBL/GenBank/DDBJ whole genome shotgun (WGS) entry which is preliminary data.</text>
</comment>
<evidence type="ECO:0000313" key="2">
    <source>
        <dbReference type="Proteomes" id="UP000604046"/>
    </source>
</evidence>
<dbReference type="Proteomes" id="UP000604046">
    <property type="component" value="Unassembled WGS sequence"/>
</dbReference>
<keyword evidence="2" id="KW-1185">Reference proteome</keyword>
<accession>A0A812MA43</accession>
<organism evidence="1 2">
    <name type="scientific">Symbiodinium natans</name>
    <dbReference type="NCBI Taxonomy" id="878477"/>
    <lineage>
        <taxon>Eukaryota</taxon>
        <taxon>Sar</taxon>
        <taxon>Alveolata</taxon>
        <taxon>Dinophyceae</taxon>
        <taxon>Suessiales</taxon>
        <taxon>Symbiodiniaceae</taxon>
        <taxon>Symbiodinium</taxon>
    </lineage>
</organism>
<dbReference type="AlphaFoldDB" id="A0A812MA43"/>
<sequence>MRNTVCFVTGPASSIDILNPILFIEALQFARRGHPATTTIAKRRSRTRELQLCDTFAICFHILLILQEGEGGARETLESQVKKGSIVDKILEKHRGHLLMDVRHGLPGTPLHQEQLPKARSRKKKFDNNRADNAKTEKLDLWLGSGSQIALTNQSDYANGIKETGKIREFFAPKRQYE</sequence>
<protein>
    <submittedName>
        <fullName evidence="1">Uncharacterized protein</fullName>
    </submittedName>
</protein>
<proteinExistence type="predicted"/>
<name>A0A812MA43_9DINO</name>
<dbReference type="EMBL" id="CAJNDS010001236">
    <property type="protein sequence ID" value="CAE7252999.1"/>
    <property type="molecule type" value="Genomic_DNA"/>
</dbReference>
<dbReference type="OrthoDB" id="440567at2759"/>
<evidence type="ECO:0000313" key="1">
    <source>
        <dbReference type="EMBL" id="CAE7252999.1"/>
    </source>
</evidence>
<gene>
    <name evidence="1" type="ORF">SNAT2548_LOCUS12682</name>
</gene>